<reference evidence="1 3" key="1">
    <citation type="submission" date="2016-01" db="EMBL/GenBank/DDBJ databases">
        <title>The new phylogeny of the genus Mycobacterium.</title>
        <authorList>
            <person name="Tarcisio F."/>
            <person name="Conor M."/>
            <person name="Antonella G."/>
            <person name="Elisabetta G."/>
            <person name="Giulia F.S."/>
            <person name="Sara T."/>
            <person name="Anna F."/>
            <person name="Clotilde B."/>
            <person name="Roberto B."/>
            <person name="Veronica D.S."/>
            <person name="Fabio R."/>
            <person name="Monica P."/>
            <person name="Olivier J."/>
            <person name="Enrico T."/>
            <person name="Nicola S."/>
        </authorList>
    </citation>
    <scope>NUCLEOTIDE SEQUENCE [LARGE SCALE GENOMIC DNA]</scope>
    <source>
        <strain evidence="1 3">DSM 44243</strain>
    </source>
</reference>
<evidence type="ECO:0000313" key="4">
    <source>
        <dbReference type="Proteomes" id="UP000230971"/>
    </source>
</evidence>
<dbReference type="AlphaFoldDB" id="A0A1X1RTB6"/>
<dbReference type="Proteomes" id="UP000230971">
    <property type="component" value="Unassembled WGS sequence"/>
</dbReference>
<dbReference type="OrthoDB" id="163565at2"/>
<evidence type="ECO:0008006" key="5">
    <source>
        <dbReference type="Google" id="ProtNLM"/>
    </source>
</evidence>
<reference evidence="2 4" key="2">
    <citation type="journal article" date="2017" name="Infect. Genet. Evol.">
        <title>The new phylogeny of the genus Mycobacterium: The old and the news.</title>
        <authorList>
            <person name="Tortoli E."/>
            <person name="Fedrizzi T."/>
            <person name="Meehan C.J."/>
            <person name="Trovato A."/>
            <person name="Grottola A."/>
            <person name="Giacobazzi E."/>
            <person name="Serpini G.F."/>
            <person name="Tagliazucchi S."/>
            <person name="Fabio A."/>
            <person name="Bettua C."/>
            <person name="Bertorelli R."/>
            <person name="Frascaro F."/>
            <person name="De Sanctis V."/>
            <person name="Pecorari M."/>
            <person name="Jousson O."/>
            <person name="Segata N."/>
            <person name="Cirillo D.M."/>
        </authorList>
    </citation>
    <scope>NUCLEOTIDE SEQUENCE [LARGE SCALE GENOMIC DNA]</scope>
    <source>
        <strain evidence="2 4">NCTC 12882</strain>
    </source>
</reference>
<evidence type="ECO:0000313" key="2">
    <source>
        <dbReference type="EMBL" id="PIB76004.1"/>
    </source>
</evidence>
<proteinExistence type="predicted"/>
<organism evidence="1 3">
    <name type="scientific">Mycobacterium celatum</name>
    <dbReference type="NCBI Taxonomy" id="28045"/>
    <lineage>
        <taxon>Bacteria</taxon>
        <taxon>Bacillati</taxon>
        <taxon>Actinomycetota</taxon>
        <taxon>Actinomycetes</taxon>
        <taxon>Mycobacteriales</taxon>
        <taxon>Mycobacteriaceae</taxon>
        <taxon>Mycobacterium</taxon>
    </lineage>
</organism>
<dbReference type="EMBL" id="LQOM01000022">
    <property type="protein sequence ID" value="ORV15345.1"/>
    <property type="molecule type" value="Genomic_DNA"/>
</dbReference>
<dbReference type="Proteomes" id="UP000193907">
    <property type="component" value="Unassembled WGS sequence"/>
</dbReference>
<dbReference type="EMBL" id="PDKV01000029">
    <property type="protein sequence ID" value="PIB76004.1"/>
    <property type="molecule type" value="Genomic_DNA"/>
</dbReference>
<name>A0A1X1RTB6_MYCCE</name>
<dbReference type="STRING" id="28045.AWB95_07610"/>
<protein>
    <recommendedName>
        <fullName evidence="5">YCII-related domain-containing protein</fullName>
    </recommendedName>
</protein>
<sequence length="111" mass="11906">MKTFTDDEMNAMLPAAKTYSVVILKRGPNFGGDDTPAIIWEHGRRNFALRHEGVLPVVLPVTDGSQVCGVGVFTGTVEETTAVMDDDPGVQAGVFTFEVHPCRGFPGDSLP</sequence>
<accession>A0A1X1RTB6</accession>
<evidence type="ECO:0000313" key="3">
    <source>
        <dbReference type="Proteomes" id="UP000193907"/>
    </source>
</evidence>
<gene>
    <name evidence="1" type="ORF">AWB95_07610</name>
    <name evidence="2" type="ORF">CQY23_18760</name>
</gene>
<comment type="caution">
    <text evidence="1">The sequence shown here is derived from an EMBL/GenBank/DDBJ whole genome shotgun (WGS) entry which is preliminary data.</text>
</comment>
<keyword evidence="3" id="KW-1185">Reference proteome</keyword>
<dbReference type="RefSeq" id="WP_062538998.1">
    <property type="nucleotide sequence ID" value="NZ_BBUN01000075.1"/>
</dbReference>
<evidence type="ECO:0000313" key="1">
    <source>
        <dbReference type="EMBL" id="ORV15345.1"/>
    </source>
</evidence>